<comment type="function">
    <text evidence="1">Plant non-specific lipid-transfer proteins transfer phospholipids as well as galactolipids across membranes. May play a role in wax or cutin deposition in the cell walls of expanding epidermal cells and certain secretory tissues.</text>
</comment>
<dbReference type="OMA" id="VCRCLMG"/>
<organism evidence="2 3">
    <name type="scientific">Nelumbo nucifera</name>
    <name type="common">Sacred lotus</name>
    <dbReference type="NCBI Taxonomy" id="4432"/>
    <lineage>
        <taxon>Eukaryota</taxon>
        <taxon>Viridiplantae</taxon>
        <taxon>Streptophyta</taxon>
        <taxon>Embryophyta</taxon>
        <taxon>Tracheophyta</taxon>
        <taxon>Spermatophyta</taxon>
        <taxon>Magnoliopsida</taxon>
        <taxon>Proteales</taxon>
        <taxon>Nelumbonaceae</taxon>
        <taxon>Nelumbo</taxon>
    </lineage>
</organism>
<dbReference type="SUPFAM" id="SSF47699">
    <property type="entry name" value="Bifunctional inhibitor/lipid-transfer protein/seed storage 2S albumin"/>
    <property type="match status" value="1"/>
</dbReference>
<dbReference type="Pfam" id="PF00234">
    <property type="entry name" value="Tryp_alpha_amyl"/>
    <property type="match status" value="1"/>
</dbReference>
<keyword evidence="2" id="KW-1185">Reference proteome</keyword>
<dbReference type="Gene3D" id="1.10.110.10">
    <property type="entry name" value="Plant lipid-transfer and hydrophobic proteins"/>
    <property type="match status" value="1"/>
</dbReference>
<dbReference type="eggNOG" id="ENOG502S4Y6">
    <property type="taxonomic scope" value="Eukaryota"/>
</dbReference>
<dbReference type="GO" id="GO:0006869">
    <property type="term" value="P:lipid transport"/>
    <property type="evidence" value="ECO:0007669"/>
    <property type="project" value="InterPro"/>
</dbReference>
<keyword evidence="1" id="KW-0813">Transport</keyword>
<sequence>MESCNRKACKAWLMGTLILFSSCATLVAGTIDCGIVTTLVSTCTNFITYGSPDPFPGSPCCDSILALDHMADSSTNNRQSVCRCLMSLISPYNPNSTAIATLPGLCGISLGFTIDPNTNCN</sequence>
<dbReference type="InterPro" id="IPR036312">
    <property type="entry name" value="Bifun_inhib/LTP/seed_sf"/>
</dbReference>
<dbReference type="PROSITE" id="PS51257">
    <property type="entry name" value="PROKAR_LIPOPROTEIN"/>
    <property type="match status" value="1"/>
</dbReference>
<dbReference type="STRING" id="4432.A0A1U8BMN5"/>
<evidence type="ECO:0000313" key="2">
    <source>
        <dbReference type="Proteomes" id="UP000189703"/>
    </source>
</evidence>
<dbReference type="OrthoDB" id="1919446at2759"/>
<dbReference type="GeneID" id="104612751"/>
<dbReference type="Proteomes" id="UP000189703">
    <property type="component" value="Unplaced"/>
</dbReference>
<dbReference type="AlphaFoldDB" id="A0A1U8BMN5"/>
<name>A0A1U8BMN5_NELNU</name>
<evidence type="ECO:0000256" key="1">
    <source>
        <dbReference type="RuleBase" id="RU000628"/>
    </source>
</evidence>
<dbReference type="PANTHER" id="PTHR33076">
    <property type="entry name" value="NON-SPECIFIC LIPID-TRANSFER PROTEIN 2-RELATED"/>
    <property type="match status" value="1"/>
</dbReference>
<dbReference type="CDD" id="cd01960">
    <property type="entry name" value="nsLTP1"/>
    <property type="match status" value="1"/>
</dbReference>
<keyword evidence="1" id="KW-0446">Lipid-binding</keyword>
<protein>
    <recommendedName>
        <fullName evidence="1">Non-specific lipid-transfer protein</fullName>
    </recommendedName>
</protein>
<dbReference type="InterPro" id="IPR016140">
    <property type="entry name" value="Bifunc_inhib/LTP/seed_store"/>
</dbReference>
<evidence type="ECO:0000313" key="3">
    <source>
        <dbReference type="RefSeq" id="XP_010278616.1"/>
    </source>
</evidence>
<accession>A0A1U8BMN5</accession>
<gene>
    <name evidence="3" type="primary">LOC104612751</name>
</gene>
<dbReference type="GO" id="GO:0008289">
    <property type="term" value="F:lipid binding"/>
    <property type="evidence" value="ECO:0007669"/>
    <property type="project" value="UniProtKB-KW"/>
</dbReference>
<comment type="similarity">
    <text evidence="1">Belongs to the plant LTP family.</text>
</comment>
<dbReference type="SMART" id="SM00499">
    <property type="entry name" value="AAI"/>
    <property type="match status" value="1"/>
</dbReference>
<dbReference type="KEGG" id="nnu:104612751"/>
<dbReference type="PRINTS" id="PR00382">
    <property type="entry name" value="LIPIDTRNSFER"/>
</dbReference>
<dbReference type="RefSeq" id="XP_010278616.1">
    <property type="nucleotide sequence ID" value="XM_010280314.1"/>
</dbReference>
<proteinExistence type="inferred from homology"/>
<reference evidence="3" key="1">
    <citation type="submission" date="2025-08" db="UniProtKB">
        <authorList>
            <consortium name="RefSeq"/>
        </authorList>
    </citation>
    <scope>IDENTIFICATION</scope>
</reference>
<dbReference type="InterPro" id="IPR000528">
    <property type="entry name" value="Plant_nsLTP"/>
</dbReference>